<evidence type="ECO:0000259" key="10">
    <source>
        <dbReference type="PROSITE" id="PS50157"/>
    </source>
</evidence>
<dbReference type="GO" id="GO:0008270">
    <property type="term" value="F:zinc ion binding"/>
    <property type="evidence" value="ECO:0007669"/>
    <property type="project" value="UniProtKB-KW"/>
</dbReference>
<gene>
    <name evidence="11" type="primary">Znf3_20</name>
    <name evidence="11" type="ORF">GTO96_0014052</name>
</gene>
<keyword evidence="12" id="KW-1185">Reference proteome</keyword>
<dbReference type="InterPro" id="IPR013087">
    <property type="entry name" value="Znf_C2H2_type"/>
</dbReference>
<dbReference type="FunFam" id="3.30.160.60:FF:002972">
    <property type="entry name" value="GM18664"/>
    <property type="match status" value="1"/>
</dbReference>
<feature type="compositionally biased region" description="Basic and acidic residues" evidence="9">
    <location>
        <begin position="52"/>
        <end position="67"/>
    </location>
</feature>
<dbReference type="InterPro" id="IPR036236">
    <property type="entry name" value="Znf_C2H2_sf"/>
</dbReference>
<dbReference type="SUPFAM" id="SSF57667">
    <property type="entry name" value="beta-beta-alpha zinc fingers"/>
    <property type="match status" value="3"/>
</dbReference>
<feature type="domain" description="C2H2-type" evidence="10">
    <location>
        <begin position="202"/>
        <end position="229"/>
    </location>
</feature>
<dbReference type="GO" id="GO:0000978">
    <property type="term" value="F:RNA polymerase II cis-regulatory region sequence-specific DNA binding"/>
    <property type="evidence" value="ECO:0007669"/>
    <property type="project" value="TreeGrafter"/>
</dbReference>
<organism evidence="11 12">
    <name type="scientific">Polypterus senegalus</name>
    <name type="common">Senegal bichir</name>
    <dbReference type="NCBI Taxonomy" id="55291"/>
    <lineage>
        <taxon>Eukaryota</taxon>
        <taxon>Metazoa</taxon>
        <taxon>Chordata</taxon>
        <taxon>Craniata</taxon>
        <taxon>Vertebrata</taxon>
        <taxon>Euteleostomi</taxon>
        <taxon>Actinopterygii</taxon>
        <taxon>Polypteriformes</taxon>
        <taxon>Polypteridae</taxon>
        <taxon>Polypterus</taxon>
    </lineage>
</organism>
<dbReference type="GO" id="GO:0000981">
    <property type="term" value="F:DNA-binding transcription factor activity, RNA polymerase II-specific"/>
    <property type="evidence" value="ECO:0007669"/>
    <property type="project" value="TreeGrafter"/>
</dbReference>
<keyword evidence="7" id="KW-0539">Nucleus</keyword>
<keyword evidence="5 8" id="KW-0863">Zinc-finger</keyword>
<evidence type="ECO:0000256" key="9">
    <source>
        <dbReference type="SAM" id="MobiDB-lite"/>
    </source>
</evidence>
<dbReference type="FunFam" id="3.30.160.60:FF:000295">
    <property type="entry name" value="zinc finger protein 19"/>
    <property type="match status" value="1"/>
</dbReference>
<evidence type="ECO:0000313" key="11">
    <source>
        <dbReference type="EMBL" id="KAG2458638.1"/>
    </source>
</evidence>
<dbReference type="SMART" id="SM00355">
    <property type="entry name" value="ZnF_C2H2"/>
    <property type="match status" value="5"/>
</dbReference>
<evidence type="ECO:0000256" key="6">
    <source>
        <dbReference type="ARBA" id="ARBA00022833"/>
    </source>
</evidence>
<keyword evidence="3" id="KW-0479">Metal-binding</keyword>
<dbReference type="FunFam" id="3.30.160.60:FF:003287">
    <property type="entry name" value="Zgc:113343"/>
    <property type="match status" value="1"/>
</dbReference>
<sequence>MDVKQETCDVDMNIMEIPLNIEEEDCESESIYTKQESLSIKEEDSELQSVGIKEEPEEKSVSIEKHNHANLMSVEEGVLQDGFQDGVVTGLDSSQSRHCSSPEPSFNVKSETLESDTKRAEETTSDRTQENQPPRTTKSGKRNKDHCNVECGREFSGRSALQNHTRIHTGEKPYCCNECGKQFSQIGHLQNHTRIHTGEKPYSCNECGKQFSYIGSLQRHTRVHIGEKPYCCNVCGKQFSRMNYLQNHTRVHTGEKPYCCNECGKQFSQIGHLQKHTRVHNRIKPVAVQFSVQKN</sequence>
<feature type="region of interest" description="Disordered" evidence="9">
    <location>
        <begin position="85"/>
        <end position="145"/>
    </location>
</feature>
<feature type="non-terminal residue" evidence="11">
    <location>
        <position position="295"/>
    </location>
</feature>
<feature type="domain" description="C2H2-type" evidence="10">
    <location>
        <begin position="258"/>
        <end position="285"/>
    </location>
</feature>
<evidence type="ECO:0000256" key="3">
    <source>
        <dbReference type="ARBA" id="ARBA00022723"/>
    </source>
</evidence>
<keyword evidence="4" id="KW-0677">Repeat</keyword>
<dbReference type="Proteomes" id="UP000886611">
    <property type="component" value="Unassembled WGS sequence"/>
</dbReference>
<evidence type="ECO:0000256" key="8">
    <source>
        <dbReference type="PROSITE-ProRule" id="PRU00042"/>
    </source>
</evidence>
<evidence type="ECO:0000256" key="4">
    <source>
        <dbReference type="ARBA" id="ARBA00022737"/>
    </source>
</evidence>
<feature type="non-terminal residue" evidence="11">
    <location>
        <position position="1"/>
    </location>
</feature>
<comment type="similarity">
    <text evidence="2">Belongs to the krueppel C2H2-type zinc-finger protein family.</text>
</comment>
<dbReference type="GO" id="GO:0000785">
    <property type="term" value="C:chromatin"/>
    <property type="evidence" value="ECO:0007669"/>
    <property type="project" value="TreeGrafter"/>
</dbReference>
<dbReference type="PROSITE" id="PS00028">
    <property type="entry name" value="ZINC_FINGER_C2H2_1"/>
    <property type="match status" value="5"/>
</dbReference>
<evidence type="ECO:0000313" key="12">
    <source>
        <dbReference type="Proteomes" id="UP000886611"/>
    </source>
</evidence>
<feature type="domain" description="C2H2-type" evidence="10">
    <location>
        <begin position="145"/>
        <end position="173"/>
    </location>
</feature>
<dbReference type="GO" id="GO:0005667">
    <property type="term" value="C:transcription regulator complex"/>
    <property type="evidence" value="ECO:0007669"/>
    <property type="project" value="TreeGrafter"/>
</dbReference>
<dbReference type="AlphaFoldDB" id="A0A8X8BIA2"/>
<feature type="compositionally biased region" description="Basic and acidic residues" evidence="9">
    <location>
        <begin position="111"/>
        <end position="129"/>
    </location>
</feature>
<proteinExistence type="inferred from homology"/>
<comment type="caution">
    <text evidence="11">The sequence shown here is derived from an EMBL/GenBank/DDBJ whole genome shotgun (WGS) entry which is preliminary data.</text>
</comment>
<evidence type="ECO:0000256" key="1">
    <source>
        <dbReference type="ARBA" id="ARBA00004123"/>
    </source>
</evidence>
<comment type="subcellular location">
    <subcellularLocation>
        <location evidence="1">Nucleus</location>
    </subcellularLocation>
</comment>
<dbReference type="PANTHER" id="PTHR14003:SF23">
    <property type="entry name" value="ZINC FINGER PROTEIN 143"/>
    <property type="match status" value="1"/>
</dbReference>
<dbReference type="FunFam" id="3.30.160.60:FF:002343">
    <property type="entry name" value="Zinc finger protein 33A"/>
    <property type="match status" value="1"/>
</dbReference>
<evidence type="ECO:0000256" key="5">
    <source>
        <dbReference type="ARBA" id="ARBA00022771"/>
    </source>
</evidence>
<feature type="compositionally biased region" description="Polar residues" evidence="9">
    <location>
        <begin position="91"/>
        <end position="110"/>
    </location>
</feature>
<name>A0A8X8BIA2_POLSE</name>
<dbReference type="EMBL" id="JAATIS010007076">
    <property type="protein sequence ID" value="KAG2458638.1"/>
    <property type="molecule type" value="Genomic_DNA"/>
</dbReference>
<dbReference type="Gene3D" id="3.30.160.60">
    <property type="entry name" value="Classic Zinc Finger"/>
    <property type="match status" value="5"/>
</dbReference>
<dbReference type="FunFam" id="3.30.160.60:FF:001498">
    <property type="entry name" value="Zinc finger protein 404"/>
    <property type="match status" value="1"/>
</dbReference>
<evidence type="ECO:0000256" key="2">
    <source>
        <dbReference type="ARBA" id="ARBA00006991"/>
    </source>
</evidence>
<feature type="domain" description="C2H2-type" evidence="10">
    <location>
        <begin position="174"/>
        <end position="201"/>
    </location>
</feature>
<keyword evidence="6" id="KW-0862">Zinc</keyword>
<feature type="domain" description="C2H2-type" evidence="10">
    <location>
        <begin position="230"/>
        <end position="257"/>
    </location>
</feature>
<accession>A0A8X8BIA2</accession>
<evidence type="ECO:0000256" key="7">
    <source>
        <dbReference type="ARBA" id="ARBA00023242"/>
    </source>
</evidence>
<protein>
    <submittedName>
        <fullName evidence="11">ZNF3 protein</fullName>
    </submittedName>
</protein>
<dbReference type="Pfam" id="PF00096">
    <property type="entry name" value="zf-C2H2"/>
    <property type="match status" value="5"/>
</dbReference>
<dbReference type="PROSITE" id="PS50157">
    <property type="entry name" value="ZINC_FINGER_C2H2_2"/>
    <property type="match status" value="5"/>
</dbReference>
<dbReference type="PANTHER" id="PTHR14003">
    <property type="entry name" value="TRANSCRIPTIONAL REPRESSOR PROTEIN YY"/>
    <property type="match status" value="1"/>
</dbReference>
<reference evidence="11 12" key="1">
    <citation type="journal article" date="2021" name="Cell">
        <title>Tracing the genetic footprints of vertebrate landing in non-teleost ray-finned fishes.</title>
        <authorList>
            <person name="Bi X."/>
            <person name="Wang K."/>
            <person name="Yang L."/>
            <person name="Pan H."/>
            <person name="Jiang H."/>
            <person name="Wei Q."/>
            <person name="Fang M."/>
            <person name="Yu H."/>
            <person name="Zhu C."/>
            <person name="Cai Y."/>
            <person name="He Y."/>
            <person name="Gan X."/>
            <person name="Zeng H."/>
            <person name="Yu D."/>
            <person name="Zhu Y."/>
            <person name="Jiang H."/>
            <person name="Qiu Q."/>
            <person name="Yang H."/>
            <person name="Zhang Y.E."/>
            <person name="Wang W."/>
            <person name="Zhu M."/>
            <person name="He S."/>
            <person name="Zhang G."/>
        </authorList>
    </citation>
    <scope>NUCLEOTIDE SEQUENCE [LARGE SCALE GENOMIC DNA]</scope>
    <source>
        <strain evidence="11">Bchr_013</strain>
    </source>
</reference>
<feature type="region of interest" description="Disordered" evidence="9">
    <location>
        <begin position="34"/>
        <end position="68"/>
    </location>
</feature>
<dbReference type="GO" id="GO:0031519">
    <property type="term" value="C:PcG protein complex"/>
    <property type="evidence" value="ECO:0007669"/>
    <property type="project" value="TreeGrafter"/>
</dbReference>